<reference evidence="1" key="1">
    <citation type="submission" date="2021-06" db="EMBL/GenBank/DDBJ databases">
        <authorList>
            <person name="Kallberg Y."/>
            <person name="Tangrot J."/>
            <person name="Rosling A."/>
        </authorList>
    </citation>
    <scope>NUCLEOTIDE SEQUENCE</scope>
    <source>
        <strain evidence="1">FL966</strain>
    </source>
</reference>
<organism evidence="1 2">
    <name type="scientific">Cetraspora pellucida</name>
    <dbReference type="NCBI Taxonomy" id="1433469"/>
    <lineage>
        <taxon>Eukaryota</taxon>
        <taxon>Fungi</taxon>
        <taxon>Fungi incertae sedis</taxon>
        <taxon>Mucoromycota</taxon>
        <taxon>Glomeromycotina</taxon>
        <taxon>Glomeromycetes</taxon>
        <taxon>Diversisporales</taxon>
        <taxon>Gigasporaceae</taxon>
        <taxon>Cetraspora</taxon>
    </lineage>
</organism>
<comment type="caution">
    <text evidence="1">The sequence shown here is derived from an EMBL/GenBank/DDBJ whole genome shotgun (WGS) entry which is preliminary data.</text>
</comment>
<evidence type="ECO:0000313" key="1">
    <source>
        <dbReference type="EMBL" id="CAG8730693.1"/>
    </source>
</evidence>
<sequence>GFWYLIHFPIMALNSQSENSQNENSLEPISKKSTRQPIAEVWSFFNKGVSVKDKDVIDFYNKVVANRQGHSQAVFQEIVLSANLNKKKCMLTNNQASLSEFLESTKLTPQCKDNINSALIKAFIVCNISFHIISNPYFIDVLREL</sequence>
<dbReference type="AlphaFoldDB" id="A0A9N9IC52"/>
<dbReference type="OrthoDB" id="2440964at2759"/>
<dbReference type="Proteomes" id="UP000789759">
    <property type="component" value="Unassembled WGS sequence"/>
</dbReference>
<keyword evidence="2" id="KW-1185">Reference proteome</keyword>
<name>A0A9N9IC52_9GLOM</name>
<dbReference type="EMBL" id="CAJVQA010014381">
    <property type="protein sequence ID" value="CAG8730693.1"/>
    <property type="molecule type" value="Genomic_DNA"/>
</dbReference>
<gene>
    <name evidence="1" type="ORF">CPELLU_LOCUS13476</name>
</gene>
<proteinExistence type="predicted"/>
<evidence type="ECO:0000313" key="2">
    <source>
        <dbReference type="Proteomes" id="UP000789759"/>
    </source>
</evidence>
<protein>
    <submittedName>
        <fullName evidence="1">9176_t:CDS:1</fullName>
    </submittedName>
</protein>
<feature type="non-terminal residue" evidence="1">
    <location>
        <position position="145"/>
    </location>
</feature>
<accession>A0A9N9IC52</accession>